<dbReference type="SUPFAM" id="SSF52540">
    <property type="entry name" value="P-loop containing nucleoside triphosphate hydrolases"/>
    <property type="match status" value="1"/>
</dbReference>
<protein>
    <recommendedName>
        <fullName evidence="3">AAA ATPase</fullName>
    </recommendedName>
</protein>
<evidence type="ECO:0000313" key="1">
    <source>
        <dbReference type="EMBL" id="ADQ16106.1"/>
    </source>
</evidence>
<dbReference type="EMBL" id="CP002305">
    <property type="protein sequence ID" value="ADQ16106.1"/>
    <property type="molecule type" value="Genomic_DNA"/>
</dbReference>
<keyword evidence="2" id="KW-1185">Reference proteome</keyword>
<dbReference type="Pfam" id="PF13479">
    <property type="entry name" value="AAA_24"/>
    <property type="match status" value="1"/>
</dbReference>
<dbReference type="KEGG" id="lby:Lbys_0322"/>
<organism evidence="1 2">
    <name type="scientific">Leadbetterella byssophila (strain DSM 17132 / JCM 16389 / KACC 11308 / NBRC 106382 / 4M15)</name>
    <dbReference type="NCBI Taxonomy" id="649349"/>
    <lineage>
        <taxon>Bacteria</taxon>
        <taxon>Pseudomonadati</taxon>
        <taxon>Bacteroidota</taxon>
        <taxon>Cytophagia</taxon>
        <taxon>Cytophagales</taxon>
        <taxon>Leadbetterellaceae</taxon>
        <taxon>Leadbetterella</taxon>
    </lineage>
</organism>
<reference key="1">
    <citation type="submission" date="2010-11" db="EMBL/GenBank/DDBJ databases">
        <title>The complete genome of Leadbetterella byssophila DSM 17132.</title>
        <authorList>
            <consortium name="US DOE Joint Genome Institute (JGI-PGF)"/>
            <person name="Lucas S."/>
            <person name="Copeland A."/>
            <person name="Lapidus A."/>
            <person name="Glavina del Rio T."/>
            <person name="Dalin E."/>
            <person name="Tice H."/>
            <person name="Bruce D."/>
            <person name="Goodwin L."/>
            <person name="Pitluck S."/>
            <person name="Kyrpides N."/>
            <person name="Mavromatis K."/>
            <person name="Ivanova N."/>
            <person name="Teshima H."/>
            <person name="Brettin T."/>
            <person name="Detter J.C."/>
            <person name="Han C."/>
            <person name="Tapia R."/>
            <person name="Land M."/>
            <person name="Hauser L."/>
            <person name="Markowitz V."/>
            <person name="Cheng J.-F."/>
            <person name="Hugenholtz P."/>
            <person name="Woyke T."/>
            <person name="Wu D."/>
            <person name="Tindall B."/>
            <person name="Pomrenke H.G."/>
            <person name="Brambilla E."/>
            <person name="Klenk H.-P."/>
            <person name="Eisen J.A."/>
        </authorList>
    </citation>
    <scope>NUCLEOTIDE SEQUENCE [LARGE SCALE GENOMIC DNA]</scope>
    <source>
        <strain>DSM 17132</strain>
    </source>
</reference>
<dbReference type="AlphaFoldDB" id="E4RVC0"/>
<proteinExistence type="predicted"/>
<dbReference type="eggNOG" id="COG1192">
    <property type="taxonomic scope" value="Bacteria"/>
</dbReference>
<name>E4RVC0_LEAB4</name>
<dbReference type="Proteomes" id="UP000007435">
    <property type="component" value="Chromosome"/>
</dbReference>
<dbReference type="RefSeq" id="WP_013407161.1">
    <property type="nucleotide sequence ID" value="NC_014655.1"/>
</dbReference>
<dbReference type="HOGENOM" id="CLU_064891_2_1_10"/>
<accession>E4RVC0</accession>
<evidence type="ECO:0000313" key="2">
    <source>
        <dbReference type="Proteomes" id="UP000007435"/>
    </source>
</evidence>
<dbReference type="Gene3D" id="3.40.50.300">
    <property type="entry name" value="P-loop containing nucleotide triphosphate hydrolases"/>
    <property type="match status" value="1"/>
</dbReference>
<evidence type="ECO:0008006" key="3">
    <source>
        <dbReference type="Google" id="ProtNLM"/>
    </source>
</evidence>
<reference evidence="1 2" key="2">
    <citation type="journal article" date="2011" name="Stand. Genomic Sci.">
        <title>Complete genome sequence of Leadbetterella byssophila type strain (4M15).</title>
        <authorList>
            <person name="Abt B."/>
            <person name="Teshima H."/>
            <person name="Lucas S."/>
            <person name="Lapidus A."/>
            <person name="Del Rio T.G."/>
            <person name="Nolan M."/>
            <person name="Tice H."/>
            <person name="Cheng J.F."/>
            <person name="Pitluck S."/>
            <person name="Liolios K."/>
            <person name="Pagani I."/>
            <person name="Ivanova N."/>
            <person name="Mavromatis K."/>
            <person name="Pati A."/>
            <person name="Tapia R."/>
            <person name="Han C."/>
            <person name="Goodwin L."/>
            <person name="Chen A."/>
            <person name="Palaniappan K."/>
            <person name="Land M."/>
            <person name="Hauser L."/>
            <person name="Chang Y.J."/>
            <person name="Jeffries C.D."/>
            <person name="Rohde M."/>
            <person name="Goker M."/>
            <person name="Tindall B.J."/>
            <person name="Detter J.C."/>
            <person name="Woyke T."/>
            <person name="Bristow J."/>
            <person name="Eisen J.A."/>
            <person name="Markowitz V."/>
            <person name="Hugenholtz P."/>
            <person name="Klenk H.P."/>
            <person name="Kyrpides N.C."/>
        </authorList>
    </citation>
    <scope>NUCLEOTIDE SEQUENCE [LARGE SCALE GENOMIC DNA]</scope>
    <source>
        <strain evidence="2">DSM 17132 / JCM 16389 / KACC 11308 / NBRC 106382 / 4M15</strain>
    </source>
</reference>
<dbReference type="OrthoDB" id="1625426at2"/>
<dbReference type="InterPro" id="IPR027417">
    <property type="entry name" value="P-loop_NTPase"/>
</dbReference>
<dbReference type="STRING" id="649349.Lbys_0322"/>
<sequence length="279" mass="31838">MIIELAKREQAKIKIGLQGPSGSGKSYSALLLAHGLTNDWSKIVVIDTENKSSSLYSHLGDFNILDLKPPYSPERYIEAINLCVRHGMQAIIIDSITMEWEYILDAHSQLTGNSYTNWARFTPRHQKFIQAILHSDIHIICTLRSKQDYVLTENEKGKLAPEKVGMKAIQRDGTDYELTLMFELDIKHNAITTKDRTGLFSGRLPFQITEETGREILNWCQTGEIAVRDYETLIKSCNSLQELLSLFESVSKEVQQQFKPDFNQRKLQLTPNYVQNGIS</sequence>
<gene>
    <name evidence="1" type="ordered locus">Lbys_0322</name>
</gene>